<sequence>MLTSEEQAFVDFWTGQRTRRRSVASRISSGLPLGVGIVVVLFLSIATGWYQRATMVMRTHSSVILMIVIAAIGIVLFMSYFSAQHEWDQNEERYQVLLQKQKSAGAAKEL</sequence>
<proteinExistence type="predicted"/>
<keyword evidence="1" id="KW-0472">Membrane</keyword>
<accession>A0ABP8H3F7</accession>
<dbReference type="RefSeq" id="WP_345256287.1">
    <property type="nucleotide sequence ID" value="NZ_BAABGY010000007.1"/>
</dbReference>
<organism evidence="2 3">
    <name type="scientific">Flaviaesturariibacter amylovorans</name>
    <dbReference type="NCBI Taxonomy" id="1084520"/>
    <lineage>
        <taxon>Bacteria</taxon>
        <taxon>Pseudomonadati</taxon>
        <taxon>Bacteroidota</taxon>
        <taxon>Chitinophagia</taxon>
        <taxon>Chitinophagales</taxon>
        <taxon>Chitinophagaceae</taxon>
        <taxon>Flaviaestuariibacter</taxon>
    </lineage>
</organism>
<reference evidence="3" key="1">
    <citation type="journal article" date="2019" name="Int. J. Syst. Evol. Microbiol.">
        <title>The Global Catalogue of Microorganisms (GCM) 10K type strain sequencing project: providing services to taxonomists for standard genome sequencing and annotation.</title>
        <authorList>
            <consortium name="The Broad Institute Genomics Platform"/>
            <consortium name="The Broad Institute Genome Sequencing Center for Infectious Disease"/>
            <person name="Wu L."/>
            <person name="Ma J."/>
        </authorList>
    </citation>
    <scope>NUCLEOTIDE SEQUENCE [LARGE SCALE GENOMIC DNA]</scope>
    <source>
        <strain evidence="3">JCM 17919</strain>
    </source>
</reference>
<feature type="transmembrane region" description="Helical" evidence="1">
    <location>
        <begin position="27"/>
        <end position="50"/>
    </location>
</feature>
<dbReference type="Proteomes" id="UP001501725">
    <property type="component" value="Unassembled WGS sequence"/>
</dbReference>
<feature type="transmembrane region" description="Helical" evidence="1">
    <location>
        <begin position="62"/>
        <end position="83"/>
    </location>
</feature>
<evidence type="ECO:0000313" key="3">
    <source>
        <dbReference type="Proteomes" id="UP001501725"/>
    </source>
</evidence>
<comment type="caution">
    <text evidence="2">The sequence shown here is derived from an EMBL/GenBank/DDBJ whole genome shotgun (WGS) entry which is preliminary data.</text>
</comment>
<keyword evidence="1" id="KW-0812">Transmembrane</keyword>
<keyword evidence="1" id="KW-1133">Transmembrane helix</keyword>
<evidence type="ECO:0000313" key="2">
    <source>
        <dbReference type="EMBL" id="GAA4333692.1"/>
    </source>
</evidence>
<name>A0ABP8H3F7_9BACT</name>
<protein>
    <recommendedName>
        <fullName evidence="4">DUF202 domain-containing protein</fullName>
    </recommendedName>
</protein>
<dbReference type="EMBL" id="BAABGY010000007">
    <property type="protein sequence ID" value="GAA4333692.1"/>
    <property type="molecule type" value="Genomic_DNA"/>
</dbReference>
<keyword evidence="3" id="KW-1185">Reference proteome</keyword>
<evidence type="ECO:0000256" key="1">
    <source>
        <dbReference type="SAM" id="Phobius"/>
    </source>
</evidence>
<evidence type="ECO:0008006" key="4">
    <source>
        <dbReference type="Google" id="ProtNLM"/>
    </source>
</evidence>
<gene>
    <name evidence="2" type="ORF">GCM10023184_27050</name>
</gene>